<dbReference type="Gene3D" id="2.40.70.10">
    <property type="entry name" value="Acid Proteases"/>
    <property type="match status" value="1"/>
</dbReference>
<evidence type="ECO:0000313" key="1">
    <source>
        <dbReference type="EMBL" id="KAI1693990.1"/>
    </source>
</evidence>
<dbReference type="InterPro" id="IPR021109">
    <property type="entry name" value="Peptidase_aspartic_dom_sf"/>
</dbReference>
<name>A0AAD4QRW6_9BILA</name>
<accession>A0AAD4QRW6</accession>
<comment type="caution">
    <text evidence="1">The sequence shown here is derived from an EMBL/GenBank/DDBJ whole genome shotgun (WGS) entry which is preliminary data.</text>
</comment>
<keyword evidence="2" id="KW-1185">Reference proteome</keyword>
<dbReference type="Proteomes" id="UP001201812">
    <property type="component" value="Unassembled WGS sequence"/>
</dbReference>
<reference evidence="1" key="1">
    <citation type="submission" date="2022-01" db="EMBL/GenBank/DDBJ databases">
        <title>Genome Sequence Resource for Two Populations of Ditylenchus destructor, the Migratory Endoparasitic Phytonematode.</title>
        <authorList>
            <person name="Zhang H."/>
            <person name="Lin R."/>
            <person name="Xie B."/>
        </authorList>
    </citation>
    <scope>NUCLEOTIDE SEQUENCE</scope>
    <source>
        <strain evidence="1">BazhouSP</strain>
    </source>
</reference>
<protein>
    <submittedName>
        <fullName evidence="1">Uncharacterized protein</fullName>
    </submittedName>
</protein>
<dbReference type="AlphaFoldDB" id="A0AAD4QRW6"/>
<dbReference type="SUPFAM" id="SSF50630">
    <property type="entry name" value="Acid proteases"/>
    <property type="match status" value="1"/>
</dbReference>
<evidence type="ECO:0000313" key="2">
    <source>
        <dbReference type="Proteomes" id="UP001201812"/>
    </source>
</evidence>
<organism evidence="1 2">
    <name type="scientific">Ditylenchus destructor</name>
    <dbReference type="NCBI Taxonomy" id="166010"/>
    <lineage>
        <taxon>Eukaryota</taxon>
        <taxon>Metazoa</taxon>
        <taxon>Ecdysozoa</taxon>
        <taxon>Nematoda</taxon>
        <taxon>Chromadorea</taxon>
        <taxon>Rhabditida</taxon>
        <taxon>Tylenchina</taxon>
        <taxon>Tylenchomorpha</taxon>
        <taxon>Sphaerularioidea</taxon>
        <taxon>Anguinidae</taxon>
        <taxon>Anguininae</taxon>
        <taxon>Ditylenchus</taxon>
    </lineage>
</organism>
<proteinExistence type="predicted"/>
<dbReference type="EMBL" id="JAKKPZ010000561">
    <property type="protein sequence ID" value="KAI1693990.1"/>
    <property type="molecule type" value="Genomic_DNA"/>
</dbReference>
<sequence>MLGLRSLRSLRPRRMNQYWVGLVKISAAFGGLDTGLVSGGAATRRAALWTYVHVGPRSQKIPRERPGENNTTSVEVDYYWGGELSVFGSSVNTSNWDTKLAIYPPWHTYNTSASSSYNRLPGDFSDDYAVIDDYGDPHFYHLRGHTGSDVIHLDGLNLTNVPMGIIDSAPLHNDVFYFPTDATLGLADEDPDIDTHLNDSFVKLISPQLDKPVVCLWSNR</sequence>
<gene>
    <name evidence="1" type="ORF">DdX_20346</name>
</gene>